<keyword evidence="15" id="KW-1185">Reference proteome</keyword>
<gene>
    <name evidence="14" type="primary">si:dkey-148a17.6</name>
</gene>
<dbReference type="CDD" id="cd14975">
    <property type="entry name" value="7tmA_LTB4R"/>
    <property type="match status" value="1"/>
</dbReference>
<protein>
    <submittedName>
        <fullName evidence="14">C3a anaphylatoxin chemotactic receptor-like</fullName>
    </submittedName>
</protein>
<evidence type="ECO:0000256" key="6">
    <source>
        <dbReference type="ARBA" id="ARBA00023136"/>
    </source>
</evidence>
<feature type="transmembrane region" description="Helical" evidence="12">
    <location>
        <begin position="190"/>
        <end position="212"/>
    </location>
</feature>
<dbReference type="InterPro" id="IPR050119">
    <property type="entry name" value="CCR1-9-like"/>
</dbReference>
<dbReference type="InterPro" id="IPR000276">
    <property type="entry name" value="GPCR_Rhodpsn"/>
</dbReference>
<evidence type="ECO:0000256" key="4">
    <source>
        <dbReference type="ARBA" id="ARBA00022989"/>
    </source>
</evidence>
<evidence type="ECO:0000256" key="10">
    <source>
        <dbReference type="RuleBase" id="RU000688"/>
    </source>
</evidence>
<evidence type="ECO:0000313" key="14">
    <source>
        <dbReference type="Ensembl" id="ENSGWIP00000018526.1"/>
    </source>
</evidence>
<dbReference type="FunFam" id="1.20.1070.10:FF:000109">
    <property type="entry name" value="Leukotriene B4 receptor"/>
    <property type="match status" value="1"/>
</dbReference>
<organism evidence="14 15">
    <name type="scientific">Gouania willdenowi</name>
    <name type="common">Blunt-snouted clingfish</name>
    <name type="synonym">Lepadogaster willdenowi</name>
    <dbReference type="NCBI Taxonomy" id="441366"/>
    <lineage>
        <taxon>Eukaryota</taxon>
        <taxon>Metazoa</taxon>
        <taxon>Chordata</taxon>
        <taxon>Craniata</taxon>
        <taxon>Vertebrata</taxon>
        <taxon>Euteleostomi</taxon>
        <taxon>Actinopterygii</taxon>
        <taxon>Neopterygii</taxon>
        <taxon>Teleostei</taxon>
        <taxon>Neoteleostei</taxon>
        <taxon>Acanthomorphata</taxon>
        <taxon>Ovalentaria</taxon>
        <taxon>Blenniimorphae</taxon>
        <taxon>Blenniiformes</taxon>
        <taxon>Gobiesocoidei</taxon>
        <taxon>Gobiesocidae</taxon>
        <taxon>Gobiesocinae</taxon>
        <taxon>Gouania</taxon>
    </lineage>
</organism>
<comment type="similarity">
    <text evidence="10">Belongs to the G-protein coupled receptor 1 family.</text>
</comment>
<keyword evidence="6 12" id="KW-0472">Membrane</keyword>
<dbReference type="PANTHER" id="PTHR10489">
    <property type="entry name" value="CELL ADHESION MOLECULE"/>
    <property type="match status" value="1"/>
</dbReference>
<dbReference type="GO" id="GO:0019957">
    <property type="term" value="F:C-C chemokine binding"/>
    <property type="evidence" value="ECO:0007669"/>
    <property type="project" value="TreeGrafter"/>
</dbReference>
<feature type="transmembrane region" description="Helical" evidence="12">
    <location>
        <begin position="224"/>
        <end position="253"/>
    </location>
</feature>
<dbReference type="GO" id="GO:0006955">
    <property type="term" value="P:immune response"/>
    <property type="evidence" value="ECO:0007669"/>
    <property type="project" value="TreeGrafter"/>
</dbReference>
<dbReference type="OrthoDB" id="8888529at2759"/>
<keyword evidence="2" id="KW-1003">Cell membrane</keyword>
<dbReference type="GO" id="GO:0019722">
    <property type="term" value="P:calcium-mediated signaling"/>
    <property type="evidence" value="ECO:0007669"/>
    <property type="project" value="TreeGrafter"/>
</dbReference>
<evidence type="ECO:0000256" key="7">
    <source>
        <dbReference type="ARBA" id="ARBA00023170"/>
    </source>
</evidence>
<keyword evidence="3 10" id="KW-0812">Transmembrane</keyword>
<evidence type="ECO:0000256" key="8">
    <source>
        <dbReference type="ARBA" id="ARBA00023180"/>
    </source>
</evidence>
<dbReference type="PROSITE" id="PS00237">
    <property type="entry name" value="G_PROTEIN_RECEP_F1_1"/>
    <property type="match status" value="1"/>
</dbReference>
<dbReference type="AlphaFoldDB" id="A0A8C5E9J1"/>
<comment type="subcellular location">
    <subcellularLocation>
        <location evidence="1">Cell membrane</location>
        <topology evidence="1">Multi-pass membrane protein</topology>
    </subcellularLocation>
</comment>
<evidence type="ECO:0000256" key="1">
    <source>
        <dbReference type="ARBA" id="ARBA00004651"/>
    </source>
</evidence>
<keyword evidence="9 10" id="KW-0807">Transducer</keyword>
<dbReference type="PANTHER" id="PTHR10489:SF946">
    <property type="entry name" value="LEUKOTRIENE B4 RECEPTOR 1-LIKE"/>
    <property type="match status" value="1"/>
</dbReference>
<dbReference type="SUPFAM" id="SSF81321">
    <property type="entry name" value="Family A G protein-coupled receptor-like"/>
    <property type="match status" value="1"/>
</dbReference>
<keyword evidence="4 12" id="KW-1133">Transmembrane helix</keyword>
<dbReference type="Gene3D" id="1.20.1070.10">
    <property type="entry name" value="Rhodopsin 7-helix transmembrane proteins"/>
    <property type="match status" value="1"/>
</dbReference>
<keyword evidence="8" id="KW-0325">Glycoprotein</keyword>
<evidence type="ECO:0000256" key="5">
    <source>
        <dbReference type="ARBA" id="ARBA00023040"/>
    </source>
</evidence>
<keyword evidence="5 10" id="KW-0297">G-protein coupled receptor</keyword>
<dbReference type="GO" id="GO:0009897">
    <property type="term" value="C:external side of plasma membrane"/>
    <property type="evidence" value="ECO:0007669"/>
    <property type="project" value="TreeGrafter"/>
</dbReference>
<evidence type="ECO:0000259" key="13">
    <source>
        <dbReference type="PROSITE" id="PS50262"/>
    </source>
</evidence>
<reference evidence="14" key="2">
    <citation type="submission" date="2025-08" db="UniProtKB">
        <authorList>
            <consortium name="Ensembl"/>
        </authorList>
    </citation>
    <scope>IDENTIFICATION</scope>
</reference>
<dbReference type="GO" id="GO:0060326">
    <property type="term" value="P:cell chemotaxis"/>
    <property type="evidence" value="ECO:0007669"/>
    <property type="project" value="TreeGrafter"/>
</dbReference>
<feature type="compositionally biased region" description="Polar residues" evidence="11">
    <location>
        <begin position="329"/>
        <end position="347"/>
    </location>
</feature>
<keyword evidence="7 10" id="KW-0675">Receptor</keyword>
<evidence type="ECO:0000313" key="15">
    <source>
        <dbReference type="Proteomes" id="UP000694680"/>
    </source>
</evidence>
<dbReference type="Pfam" id="PF00001">
    <property type="entry name" value="7tm_1"/>
    <property type="match status" value="1"/>
</dbReference>
<feature type="region of interest" description="Disordered" evidence="11">
    <location>
        <begin position="313"/>
        <end position="347"/>
    </location>
</feature>
<dbReference type="Ensembl" id="ENSGWIT00000020413.1">
    <property type="protein sequence ID" value="ENSGWIP00000018526.1"/>
    <property type="gene ID" value="ENSGWIG00000010229.1"/>
</dbReference>
<reference evidence="14" key="1">
    <citation type="submission" date="2020-06" db="EMBL/GenBank/DDBJ databases">
        <authorList>
            <consortium name="Wellcome Sanger Institute Data Sharing"/>
        </authorList>
    </citation>
    <scope>NUCLEOTIDE SEQUENCE [LARGE SCALE GENOMIC DNA]</scope>
</reference>
<dbReference type="GO" id="GO:0016493">
    <property type="term" value="F:C-C chemokine receptor activity"/>
    <property type="evidence" value="ECO:0007669"/>
    <property type="project" value="TreeGrafter"/>
</dbReference>
<feature type="transmembrane region" description="Helical" evidence="12">
    <location>
        <begin position="95"/>
        <end position="116"/>
    </location>
</feature>
<feature type="transmembrane region" description="Helical" evidence="12">
    <location>
        <begin position="20"/>
        <end position="48"/>
    </location>
</feature>
<evidence type="ECO:0000256" key="9">
    <source>
        <dbReference type="ARBA" id="ARBA00023224"/>
    </source>
</evidence>
<dbReference type="PROSITE" id="PS50262">
    <property type="entry name" value="G_PROTEIN_RECEP_F1_2"/>
    <property type="match status" value="1"/>
</dbReference>
<feature type="transmembrane region" description="Helical" evidence="12">
    <location>
        <begin position="137"/>
        <end position="156"/>
    </location>
</feature>
<accession>A0A8C5E9J1</accession>
<reference evidence="14" key="3">
    <citation type="submission" date="2025-09" db="UniProtKB">
        <authorList>
            <consortium name="Ensembl"/>
        </authorList>
    </citation>
    <scope>IDENTIFICATION</scope>
</reference>
<evidence type="ECO:0000256" key="2">
    <source>
        <dbReference type="ARBA" id="ARBA00022475"/>
    </source>
</evidence>
<sequence length="361" mass="40311">MNHSAQPSPFEEMAPEEFEGGTAVVCVILGLSFLLGVPGNLLVIWTILRHVQKRSHTVVLILHLAAADLLVLITLPLWIYSLAHAWVFGEVWCKAMVFMINACMYSSVFLLTLMSVERFVSVRYPFTSADWKRKKALNKLLMALWTAAFLFSIPVISTQVVEEEDGEEHCSYRLYTSVTQELVCVLLETLVGYVLPFVILVVCYGCLCSRITQMNFKSKRKSTILIASVVVAFAICWTPHHIGNILSLIILAIENSFSDAAQRLESARSTMVFVAGALVFISSTINPILYMFAARSFRSSLRDTGIQKLFRHISSTSPGEGNRELSFVSKRQSQQTNSSQCVSESKGQMSILMKMRESSPS</sequence>
<dbReference type="Proteomes" id="UP000694680">
    <property type="component" value="Chromosome 3"/>
</dbReference>
<evidence type="ECO:0000256" key="12">
    <source>
        <dbReference type="SAM" id="Phobius"/>
    </source>
</evidence>
<dbReference type="GO" id="GO:0004974">
    <property type="term" value="F:leukotriene receptor activity"/>
    <property type="evidence" value="ECO:0007669"/>
    <property type="project" value="UniProtKB-ARBA"/>
</dbReference>
<proteinExistence type="inferred from homology"/>
<name>A0A8C5E9J1_GOUWI</name>
<evidence type="ECO:0000256" key="11">
    <source>
        <dbReference type="SAM" id="MobiDB-lite"/>
    </source>
</evidence>
<evidence type="ECO:0000256" key="3">
    <source>
        <dbReference type="ARBA" id="ARBA00022692"/>
    </source>
</evidence>
<dbReference type="InterPro" id="IPR017452">
    <property type="entry name" value="GPCR_Rhodpsn_7TM"/>
</dbReference>
<dbReference type="PRINTS" id="PR00237">
    <property type="entry name" value="GPCRRHODOPSN"/>
</dbReference>
<feature type="domain" description="G-protein coupled receptors family 1 profile" evidence="13">
    <location>
        <begin position="39"/>
        <end position="290"/>
    </location>
</feature>
<dbReference type="GO" id="GO:0007204">
    <property type="term" value="P:positive regulation of cytosolic calcium ion concentration"/>
    <property type="evidence" value="ECO:0007669"/>
    <property type="project" value="TreeGrafter"/>
</dbReference>
<feature type="transmembrane region" description="Helical" evidence="12">
    <location>
        <begin position="273"/>
        <end position="293"/>
    </location>
</feature>
<feature type="transmembrane region" description="Helical" evidence="12">
    <location>
        <begin position="60"/>
        <end position="83"/>
    </location>
</feature>